<reference evidence="2" key="1">
    <citation type="journal article" date="2019" name="Int. J. Syst. Evol. Microbiol.">
        <title>The Global Catalogue of Microorganisms (GCM) 10K type strain sequencing project: providing services to taxonomists for standard genome sequencing and annotation.</title>
        <authorList>
            <consortium name="The Broad Institute Genomics Platform"/>
            <consortium name="The Broad Institute Genome Sequencing Center for Infectious Disease"/>
            <person name="Wu L."/>
            <person name="Ma J."/>
        </authorList>
    </citation>
    <scope>NUCLEOTIDE SEQUENCE [LARGE SCALE GENOMIC DNA]</scope>
    <source>
        <strain evidence="2">KCTC 15012</strain>
    </source>
</reference>
<organism evidence="1 2">
    <name type="scientific">Phaeospirillum tilakii</name>
    <dbReference type="NCBI Taxonomy" id="741673"/>
    <lineage>
        <taxon>Bacteria</taxon>
        <taxon>Pseudomonadati</taxon>
        <taxon>Pseudomonadota</taxon>
        <taxon>Alphaproteobacteria</taxon>
        <taxon>Rhodospirillales</taxon>
        <taxon>Rhodospirillaceae</taxon>
        <taxon>Phaeospirillum</taxon>
    </lineage>
</organism>
<dbReference type="EMBL" id="JBHUIY010000021">
    <property type="protein sequence ID" value="MFD2234434.1"/>
    <property type="molecule type" value="Genomic_DNA"/>
</dbReference>
<dbReference type="Pfam" id="PF09839">
    <property type="entry name" value="DUF2066"/>
    <property type="match status" value="1"/>
</dbReference>
<sequence length="363" mass="38422">MASLRRRLGALILFGFLFAVVVGPEARAADAFTVTGIEVDVSAANVAQAREQALAEAPRLGFRKLLERLVVGDPGRLAALDGRQYVRDVSVEQERASAVRYLATLTVRYNPVAVRKLLRESGLKFTEPRLRPVVVVPLLRGAGGALPARWDEPNPWRAAWSNAGEAITGGLVPLVVAALPANADPAALPPPERLAAGDPQWLGYLGARFRSGDVVVAVATPTASGGVEVALTGIGLPRPFDLRTYGGEAGFEAALRAAVADIDQGFETQQRQQNTLSYDHPATQAVVAPLSGLSDWLSLRDRLGRVPQVRRWELVSLSRDEAALTLHTVGEAEQVRAALAAAGLTLEPGEPAAVLRLGGGAGR</sequence>
<protein>
    <submittedName>
        <fullName evidence="1">DUF2066 domain-containing protein</fullName>
    </submittedName>
</protein>
<evidence type="ECO:0000313" key="1">
    <source>
        <dbReference type="EMBL" id="MFD2234434.1"/>
    </source>
</evidence>
<dbReference type="RefSeq" id="WP_377316643.1">
    <property type="nucleotide sequence ID" value="NZ_JBHUIY010000021.1"/>
</dbReference>
<dbReference type="InterPro" id="IPR018642">
    <property type="entry name" value="DUF2066"/>
</dbReference>
<accession>A0ABW5CAY0</accession>
<name>A0ABW5CAY0_9PROT</name>
<keyword evidence="2" id="KW-1185">Reference proteome</keyword>
<proteinExistence type="predicted"/>
<dbReference type="Proteomes" id="UP001597296">
    <property type="component" value="Unassembled WGS sequence"/>
</dbReference>
<gene>
    <name evidence="1" type="ORF">ACFSNB_11515</name>
</gene>
<evidence type="ECO:0000313" key="2">
    <source>
        <dbReference type="Proteomes" id="UP001597296"/>
    </source>
</evidence>
<comment type="caution">
    <text evidence="1">The sequence shown here is derived from an EMBL/GenBank/DDBJ whole genome shotgun (WGS) entry which is preliminary data.</text>
</comment>